<evidence type="ECO:0000313" key="1">
    <source>
        <dbReference type="EMBL" id="TFK35749.1"/>
    </source>
</evidence>
<evidence type="ECO:0008006" key="3">
    <source>
        <dbReference type="Google" id="ProtNLM"/>
    </source>
</evidence>
<feature type="non-terminal residue" evidence="1">
    <location>
        <position position="95"/>
    </location>
</feature>
<dbReference type="Proteomes" id="UP000308652">
    <property type="component" value="Unassembled WGS sequence"/>
</dbReference>
<dbReference type="STRING" id="68775.A0A5C3LRF6"/>
<proteinExistence type="predicted"/>
<name>A0A5C3LRF6_9AGAR</name>
<keyword evidence="2" id="KW-1185">Reference proteome</keyword>
<evidence type="ECO:0000313" key="2">
    <source>
        <dbReference type="Proteomes" id="UP000308652"/>
    </source>
</evidence>
<accession>A0A5C3LRF6</accession>
<sequence>GTFPNAVTDWLNHNIKKQCIPHTYTSFIMNMLSQRSTRLRFVNFTSALIRLTNRIGQGCPMLMVVYIIYNADLINLARGSHESSIGYVNNSTLIA</sequence>
<dbReference type="OrthoDB" id="3044497at2759"/>
<reference evidence="1 2" key="1">
    <citation type="journal article" date="2019" name="Nat. Ecol. Evol.">
        <title>Megaphylogeny resolves global patterns of mushroom evolution.</title>
        <authorList>
            <person name="Varga T."/>
            <person name="Krizsan K."/>
            <person name="Foldi C."/>
            <person name="Dima B."/>
            <person name="Sanchez-Garcia M."/>
            <person name="Sanchez-Ramirez S."/>
            <person name="Szollosi G.J."/>
            <person name="Szarkandi J.G."/>
            <person name="Papp V."/>
            <person name="Albert L."/>
            <person name="Andreopoulos W."/>
            <person name="Angelini C."/>
            <person name="Antonin V."/>
            <person name="Barry K.W."/>
            <person name="Bougher N.L."/>
            <person name="Buchanan P."/>
            <person name="Buyck B."/>
            <person name="Bense V."/>
            <person name="Catcheside P."/>
            <person name="Chovatia M."/>
            <person name="Cooper J."/>
            <person name="Damon W."/>
            <person name="Desjardin D."/>
            <person name="Finy P."/>
            <person name="Geml J."/>
            <person name="Haridas S."/>
            <person name="Hughes K."/>
            <person name="Justo A."/>
            <person name="Karasinski D."/>
            <person name="Kautmanova I."/>
            <person name="Kiss B."/>
            <person name="Kocsube S."/>
            <person name="Kotiranta H."/>
            <person name="LaButti K.M."/>
            <person name="Lechner B.E."/>
            <person name="Liimatainen K."/>
            <person name="Lipzen A."/>
            <person name="Lukacs Z."/>
            <person name="Mihaltcheva S."/>
            <person name="Morgado L.N."/>
            <person name="Niskanen T."/>
            <person name="Noordeloos M.E."/>
            <person name="Ohm R.A."/>
            <person name="Ortiz-Santana B."/>
            <person name="Ovrebo C."/>
            <person name="Racz N."/>
            <person name="Riley R."/>
            <person name="Savchenko A."/>
            <person name="Shiryaev A."/>
            <person name="Soop K."/>
            <person name="Spirin V."/>
            <person name="Szebenyi C."/>
            <person name="Tomsovsky M."/>
            <person name="Tulloss R.E."/>
            <person name="Uehling J."/>
            <person name="Grigoriev I.V."/>
            <person name="Vagvolgyi C."/>
            <person name="Papp T."/>
            <person name="Martin F.M."/>
            <person name="Miettinen O."/>
            <person name="Hibbett D.S."/>
            <person name="Nagy L.G."/>
        </authorList>
    </citation>
    <scope>NUCLEOTIDE SEQUENCE [LARGE SCALE GENOMIC DNA]</scope>
    <source>
        <strain evidence="1 2">CBS 166.37</strain>
    </source>
</reference>
<feature type="non-terminal residue" evidence="1">
    <location>
        <position position="1"/>
    </location>
</feature>
<organism evidence="1 2">
    <name type="scientific">Crucibulum laeve</name>
    <dbReference type="NCBI Taxonomy" id="68775"/>
    <lineage>
        <taxon>Eukaryota</taxon>
        <taxon>Fungi</taxon>
        <taxon>Dikarya</taxon>
        <taxon>Basidiomycota</taxon>
        <taxon>Agaricomycotina</taxon>
        <taxon>Agaricomycetes</taxon>
        <taxon>Agaricomycetidae</taxon>
        <taxon>Agaricales</taxon>
        <taxon>Agaricineae</taxon>
        <taxon>Nidulariaceae</taxon>
        <taxon>Crucibulum</taxon>
    </lineage>
</organism>
<protein>
    <recommendedName>
        <fullName evidence="3">Reverse transcriptase domain-containing protein</fullName>
    </recommendedName>
</protein>
<dbReference type="EMBL" id="ML213619">
    <property type="protein sequence ID" value="TFK35749.1"/>
    <property type="molecule type" value="Genomic_DNA"/>
</dbReference>
<dbReference type="AlphaFoldDB" id="A0A5C3LRF6"/>
<gene>
    <name evidence="1" type="ORF">BDQ12DRAFT_569441</name>
</gene>